<evidence type="ECO:0000256" key="1">
    <source>
        <dbReference type="ARBA" id="ARBA00007100"/>
    </source>
</evidence>
<dbReference type="SUPFAM" id="SSF48452">
    <property type="entry name" value="TPR-like"/>
    <property type="match status" value="1"/>
</dbReference>
<feature type="domain" description="Protein SirB1 N-terminal" evidence="2">
    <location>
        <begin position="54"/>
        <end position="196"/>
    </location>
</feature>
<protein>
    <submittedName>
        <fullName evidence="3">SirB1 family protein</fullName>
    </submittedName>
</protein>
<evidence type="ECO:0000259" key="2">
    <source>
        <dbReference type="Pfam" id="PF13369"/>
    </source>
</evidence>
<dbReference type="Pfam" id="PF13371">
    <property type="entry name" value="TPR_9"/>
    <property type="match status" value="1"/>
</dbReference>
<dbReference type="Proteomes" id="UP001589769">
    <property type="component" value="Unassembled WGS sequence"/>
</dbReference>
<dbReference type="InterPro" id="IPR011990">
    <property type="entry name" value="TPR-like_helical_dom_sf"/>
</dbReference>
<reference evidence="3 4" key="1">
    <citation type="submission" date="2024-09" db="EMBL/GenBank/DDBJ databases">
        <authorList>
            <person name="Sun Q."/>
            <person name="Mori K."/>
        </authorList>
    </citation>
    <scope>NUCLEOTIDE SEQUENCE [LARGE SCALE GENOMIC DNA]</scope>
    <source>
        <strain evidence="3 4">CCM 7538</strain>
    </source>
</reference>
<dbReference type="EMBL" id="JBHLWA010000024">
    <property type="protein sequence ID" value="MFC0322975.1"/>
    <property type="molecule type" value="Genomic_DNA"/>
</dbReference>
<dbReference type="Pfam" id="PF13369">
    <property type="entry name" value="Transglut_core2"/>
    <property type="match status" value="1"/>
</dbReference>
<comment type="similarity">
    <text evidence="1">Belongs to the UPF0162 family.</text>
</comment>
<evidence type="ECO:0000313" key="3">
    <source>
        <dbReference type="EMBL" id="MFC0322975.1"/>
    </source>
</evidence>
<name>A0ABV6HXX1_9PAST</name>
<organism evidence="3 4">
    <name type="scientific">Gallibacterium melopsittaci</name>
    <dbReference type="NCBI Taxonomy" id="516063"/>
    <lineage>
        <taxon>Bacteria</taxon>
        <taxon>Pseudomonadati</taxon>
        <taxon>Pseudomonadota</taxon>
        <taxon>Gammaproteobacteria</taxon>
        <taxon>Pasteurellales</taxon>
        <taxon>Pasteurellaceae</taxon>
        <taxon>Gallibacterium</taxon>
    </lineage>
</organism>
<proteinExistence type="inferred from homology"/>
<gene>
    <name evidence="3" type="ORF">ACFFHT_05310</name>
</gene>
<sequence length="283" mass="32637">MNKKTPEEIALEEIALKEYERRVASKKYLFQQIVRLNEVVDPNFKKSSIYGRMGHLTRELTLFFNGETDVKMRIHLLLQFFYGEKGFFCDRETYFYSSNLMLSNVLKSKEGTPAVLGSMVLFLAGQYDLPITGVNFPTQLLLRADVDDEVAFINPWDGKYVSHDLLKTWLEGYLGFGTQLTTEYVGSADVVELEDRVYQVLKNALIREGKNEQALALIEQRLSDDPEDPYEIRDRGVVYGNMECFHLAVPDLQYFVEQCPEDPITPLVKLQLQDLQAIPYSFQ</sequence>
<dbReference type="Gene3D" id="1.25.40.10">
    <property type="entry name" value="Tetratricopeptide repeat domain"/>
    <property type="match status" value="1"/>
</dbReference>
<dbReference type="RefSeq" id="WP_382374158.1">
    <property type="nucleotide sequence ID" value="NZ_JBHLWA010000024.1"/>
</dbReference>
<evidence type="ECO:0000313" key="4">
    <source>
        <dbReference type="Proteomes" id="UP001589769"/>
    </source>
</evidence>
<dbReference type="InterPro" id="IPR032698">
    <property type="entry name" value="SirB1_N"/>
</dbReference>
<comment type="caution">
    <text evidence="3">The sequence shown here is derived from an EMBL/GenBank/DDBJ whole genome shotgun (WGS) entry which is preliminary data.</text>
</comment>
<accession>A0ABV6HXX1</accession>
<keyword evidence="4" id="KW-1185">Reference proteome</keyword>